<accession>A0A255YZQ4</accession>
<dbReference type="RefSeq" id="WP_094472576.1">
    <property type="nucleotide sequence ID" value="NZ_NOXT01000067.1"/>
</dbReference>
<keyword evidence="2" id="KW-1185">Reference proteome</keyword>
<dbReference type="AlphaFoldDB" id="A0A255YZQ4"/>
<evidence type="ECO:0000313" key="2">
    <source>
        <dbReference type="Proteomes" id="UP000216991"/>
    </source>
</evidence>
<name>A0A255YZQ4_9SPHN</name>
<gene>
    <name evidence="1" type="ORF">CHU93_02280</name>
</gene>
<reference evidence="1 2" key="1">
    <citation type="submission" date="2017-07" db="EMBL/GenBank/DDBJ databases">
        <title>Sandarakinorhabdus cyanobacteriorum sp. nov., a novel bacterium isolated from cyanobacterial aggregates in a eutrophic lake.</title>
        <authorList>
            <person name="Cai H."/>
        </authorList>
    </citation>
    <scope>NUCLEOTIDE SEQUENCE [LARGE SCALE GENOMIC DNA]</scope>
    <source>
        <strain evidence="1 2">TH057</strain>
    </source>
</reference>
<evidence type="ECO:0000313" key="1">
    <source>
        <dbReference type="EMBL" id="OYQ34696.1"/>
    </source>
</evidence>
<organism evidence="1 2">
    <name type="scientific">Sandarakinorhabdus cyanobacteriorum</name>
    <dbReference type="NCBI Taxonomy" id="1981098"/>
    <lineage>
        <taxon>Bacteria</taxon>
        <taxon>Pseudomonadati</taxon>
        <taxon>Pseudomonadota</taxon>
        <taxon>Alphaproteobacteria</taxon>
        <taxon>Sphingomonadales</taxon>
        <taxon>Sphingosinicellaceae</taxon>
        <taxon>Sandarakinorhabdus</taxon>
    </lineage>
</organism>
<comment type="caution">
    <text evidence="1">The sequence shown here is derived from an EMBL/GenBank/DDBJ whole genome shotgun (WGS) entry which is preliminary data.</text>
</comment>
<proteinExistence type="predicted"/>
<dbReference type="Proteomes" id="UP000216991">
    <property type="component" value="Unassembled WGS sequence"/>
</dbReference>
<protein>
    <submittedName>
        <fullName evidence="1">Uncharacterized protein</fullName>
    </submittedName>
</protein>
<sequence length="695" mass="74675">MRWWLWAVLLLIWPAAVLAQGRTGLVPIPADASQAPPLVLDADAPVPVWVNGLQVQLAVSTGTVDHITLNDSAVGRIGLSAAPADNTADLVIGGRIVLNGRHGKGWLGTDWQNGAGTLVRREYYWFPGEQRLPLAGTIGPFALPYWRVRVDWPVAATGLAGDVVDLPLIGGIDNAAYGVSKVGRQFLAVGVDVRMRRPLPLVTAATGADLAAEFGGRLVGAAWREEILLGISRPVRRLQLDRPLMIGPIRIDAVAVRQGGPRDATMTLAPGQLTPLDAEEDPEIMQVRGRILKQRRVARYIMLTRTQLEAAGCTSLLVDKAELRWRLACASPDRAVAPAGPTQLVPVAAGGPLIDPVLPQLPEVQLAIDQPVPVRINGRPLNLVPGEAGREGLMLNGRVGRNLVATRLAEVRSEFQARGQLSDALRRVDAAQLFERIGALALPDQTRDSIGLSVSSVAPRTLLYSLDVQLAGLGQQTLAVATWLETPMRTGDNLDKSLPHDGRIALAMLPEARLRLALGPAPAAGGGTDLVLPIADRSHDQSVMGVTTVPGIDVLFVGVELGEPVTAPLASMALGQDLVRLHGGRWAEPRQSWRNADRRLRRARLLTLATPLVVGPLRLSELWVEQEPLLEQMAGQRHWSRLAPWPDMKGIAGLERELRLPVPVLQAAGCHALVMDKPGRAWTKRCGPINAPPAP</sequence>
<dbReference type="OrthoDB" id="8478659at2"/>
<dbReference type="EMBL" id="NOXT01000067">
    <property type="protein sequence ID" value="OYQ34696.1"/>
    <property type="molecule type" value="Genomic_DNA"/>
</dbReference>